<proteinExistence type="predicted"/>
<dbReference type="Proteomes" id="UP000095517">
    <property type="component" value="Unassembled WGS sequence"/>
</dbReference>
<dbReference type="STRING" id="338188.ERS852397_00557"/>
<dbReference type="AlphaFoldDB" id="A0A173YDI8"/>
<evidence type="ECO:0000313" key="1">
    <source>
        <dbReference type="EMBL" id="CUN61859.1"/>
    </source>
</evidence>
<evidence type="ECO:0000313" key="2">
    <source>
        <dbReference type="Proteomes" id="UP000095517"/>
    </source>
</evidence>
<reference evidence="1 2" key="1">
    <citation type="submission" date="2015-09" db="EMBL/GenBank/DDBJ databases">
        <authorList>
            <consortium name="Pathogen Informatics"/>
        </authorList>
    </citation>
    <scope>NUCLEOTIDE SEQUENCE [LARGE SCALE GENOMIC DNA]</scope>
    <source>
        <strain evidence="1 2">2789STDY5608840</strain>
    </source>
</reference>
<sequence>MMKQSKIYMRPWLEIHHRTKKTDTDEWYMGLANELLPLVMTFPLYEGNPDVAEDQRRLALTCALYLEDCVADAGNWREFIHWHKRSYGRYLPFYSLTEDYLPDEINREDIAFLLWTLSSKSSDSCPFNDVENPLDETLLELADVLYERLDAAFESAPISDELASNWMMDRRLMEKEREPLPEIVPGAALPTDVEHFLEAGKGEPLMFFDSYDALKFFFVHSLKWEDDEETLLPELAEFDNFVVYGNPKGVLVAPDVAKYFAAGNNPLYDAATTEEEAYEMFCEGGLCPFDLLKYGMEHNLLPEAQFPFENGKALLHDNWDFVARWFLREFYEGD</sequence>
<name>A0A173YDI8_9BACE</name>
<dbReference type="EMBL" id="CYZH01000002">
    <property type="protein sequence ID" value="CUN61859.1"/>
    <property type="molecule type" value="Genomic_DNA"/>
</dbReference>
<dbReference type="Pfam" id="PF12954">
    <property type="entry name" value="DUF3843"/>
    <property type="match status" value="2"/>
</dbReference>
<organism evidence="1 2">
    <name type="scientific">Bacteroides finegoldii</name>
    <dbReference type="NCBI Taxonomy" id="338188"/>
    <lineage>
        <taxon>Bacteria</taxon>
        <taxon>Pseudomonadati</taxon>
        <taxon>Bacteroidota</taxon>
        <taxon>Bacteroidia</taxon>
        <taxon>Bacteroidales</taxon>
        <taxon>Bacteroidaceae</taxon>
        <taxon>Bacteroides</taxon>
    </lineage>
</organism>
<protein>
    <submittedName>
        <fullName evidence="1">Protein of uncharacterized function (DUF3843)</fullName>
    </submittedName>
</protein>
<gene>
    <name evidence="1" type="ORF">ERS852397_00557</name>
</gene>
<dbReference type="InterPro" id="IPR024214">
    <property type="entry name" value="DUF3843"/>
</dbReference>
<accession>A0A173YDI8</accession>